<dbReference type="CDD" id="cd02696">
    <property type="entry name" value="MurNAc-LAA"/>
    <property type="match status" value="1"/>
</dbReference>
<dbReference type="InterPro" id="IPR036366">
    <property type="entry name" value="PGBDSf"/>
</dbReference>
<dbReference type="RefSeq" id="WP_249772146.1">
    <property type="nucleotide sequence ID" value="NZ_CP097332.1"/>
</dbReference>
<proteinExistence type="predicted"/>
<dbReference type="PANTHER" id="PTHR30404">
    <property type="entry name" value="N-ACETYLMURAMOYL-L-ALANINE AMIDASE"/>
    <property type="match status" value="1"/>
</dbReference>
<protein>
    <submittedName>
        <fullName evidence="3">N-acetylmuramoyl-L-alanine amidase</fullName>
        <ecNumber evidence="3">3.5.1.28</ecNumber>
    </submittedName>
</protein>
<dbReference type="EMBL" id="CP097332">
    <property type="protein sequence ID" value="UQX88543.1"/>
    <property type="molecule type" value="Genomic_DNA"/>
</dbReference>
<sequence>MQIYRLGDRNNAVSDARRILAMVGLLDNTDPGVEDLFDPATETAVRALQQRRGLTIDGVIGPETLRALQGARWRLGDRTLGHNATTSLFGDDVIELQRQLLEIGFNAGRLDGNFGPTTADALRSFQRDMGLLADGVCGPQTLRALKQLDARRVRGGAPQMLRDLIAVADAGPNLLGKRIVIDPGHGGDDSGVSQDGVNEANVVFDLATRLEGRLTALGVTTWLTRGRNIGPDDESRAQFANAQGADLVLSLHVDASPSPHANGVATYYYGAGEVSSSIGERFADLVQREVVARTGMVDGRTHPKSWTLLLHTAMPTIRLELGYISSPVDRPRLIDPAFRDRVAEGLLAAIQRLYLPRDLDPPTGVLRLPAFAS</sequence>
<keyword evidence="1 3" id="KW-0378">Hydrolase</keyword>
<evidence type="ECO:0000313" key="3">
    <source>
        <dbReference type="EMBL" id="UQX88543.1"/>
    </source>
</evidence>
<dbReference type="Gene3D" id="3.40.630.40">
    <property type="entry name" value="Zn-dependent exopeptidases"/>
    <property type="match status" value="1"/>
</dbReference>
<accession>A0ABY4QYZ3</accession>
<dbReference type="SMART" id="SM00646">
    <property type="entry name" value="Ami_3"/>
    <property type="match status" value="1"/>
</dbReference>
<evidence type="ECO:0000313" key="4">
    <source>
        <dbReference type="Proteomes" id="UP001056336"/>
    </source>
</evidence>
<reference evidence="3" key="1">
    <citation type="journal article" date="2018" name="Int. J. Syst. Evol. Microbiol.">
        <title>Jatrophihabitans telluris sp. nov., isolated from sediment soil of lava forest wetlands and the emended description of the genus Jatrophihabitans.</title>
        <authorList>
            <person name="Lee K.C."/>
            <person name="Suh M.K."/>
            <person name="Eom M.K."/>
            <person name="Kim K.K."/>
            <person name="Kim J.S."/>
            <person name="Kim D.S."/>
            <person name="Ko S.H."/>
            <person name="Shin Y.K."/>
            <person name="Lee J.S."/>
        </authorList>
    </citation>
    <scope>NUCLEOTIDE SEQUENCE</scope>
    <source>
        <strain evidence="3">N237</strain>
    </source>
</reference>
<dbReference type="SUPFAM" id="SSF47090">
    <property type="entry name" value="PGBD-like"/>
    <property type="match status" value="2"/>
</dbReference>
<dbReference type="Pfam" id="PF01520">
    <property type="entry name" value="Amidase_3"/>
    <property type="match status" value="1"/>
</dbReference>
<dbReference type="InterPro" id="IPR050695">
    <property type="entry name" value="N-acetylmuramoyl_amidase_3"/>
</dbReference>
<dbReference type="InterPro" id="IPR036365">
    <property type="entry name" value="PGBD-like_sf"/>
</dbReference>
<dbReference type="SUPFAM" id="SSF53187">
    <property type="entry name" value="Zn-dependent exopeptidases"/>
    <property type="match status" value="1"/>
</dbReference>
<dbReference type="Proteomes" id="UP001056336">
    <property type="component" value="Chromosome"/>
</dbReference>
<organism evidence="3 4">
    <name type="scientific">Jatrophihabitans telluris</name>
    <dbReference type="NCBI Taxonomy" id="2038343"/>
    <lineage>
        <taxon>Bacteria</taxon>
        <taxon>Bacillati</taxon>
        <taxon>Actinomycetota</taxon>
        <taxon>Actinomycetes</taxon>
        <taxon>Jatrophihabitantales</taxon>
        <taxon>Jatrophihabitantaceae</taxon>
        <taxon>Jatrophihabitans</taxon>
    </lineage>
</organism>
<dbReference type="InterPro" id="IPR002477">
    <property type="entry name" value="Peptidoglycan-bd-like"/>
</dbReference>
<dbReference type="Pfam" id="PF01471">
    <property type="entry name" value="PG_binding_1"/>
    <property type="match status" value="2"/>
</dbReference>
<dbReference type="EC" id="3.5.1.28" evidence="3"/>
<reference evidence="3" key="2">
    <citation type="submission" date="2022-05" db="EMBL/GenBank/DDBJ databases">
        <authorList>
            <person name="Kim J.-S."/>
            <person name="Lee K."/>
            <person name="Suh M."/>
            <person name="Eom M."/>
            <person name="Kim J.-S."/>
            <person name="Kim D.-S."/>
            <person name="Ko S.-H."/>
            <person name="Shin Y."/>
            <person name="Lee J.-S."/>
        </authorList>
    </citation>
    <scope>NUCLEOTIDE SEQUENCE</scope>
    <source>
        <strain evidence="3">N237</strain>
    </source>
</reference>
<keyword evidence="4" id="KW-1185">Reference proteome</keyword>
<evidence type="ECO:0000259" key="2">
    <source>
        <dbReference type="SMART" id="SM00646"/>
    </source>
</evidence>
<name>A0ABY4QYZ3_9ACTN</name>
<dbReference type="GO" id="GO:0008745">
    <property type="term" value="F:N-acetylmuramoyl-L-alanine amidase activity"/>
    <property type="evidence" value="ECO:0007669"/>
    <property type="project" value="UniProtKB-EC"/>
</dbReference>
<dbReference type="PANTHER" id="PTHR30404:SF0">
    <property type="entry name" value="N-ACETYLMURAMOYL-L-ALANINE AMIDASE AMIC"/>
    <property type="match status" value="1"/>
</dbReference>
<feature type="domain" description="MurNAc-LAA" evidence="2">
    <location>
        <begin position="237"/>
        <end position="351"/>
    </location>
</feature>
<gene>
    <name evidence="3" type="ORF">M6D93_00720</name>
</gene>
<dbReference type="InterPro" id="IPR002508">
    <property type="entry name" value="MurNAc-LAA_cat"/>
</dbReference>
<dbReference type="Gene3D" id="1.10.101.10">
    <property type="entry name" value="PGBD-like superfamily/PGBD"/>
    <property type="match status" value="2"/>
</dbReference>
<evidence type="ECO:0000256" key="1">
    <source>
        <dbReference type="ARBA" id="ARBA00022801"/>
    </source>
</evidence>